<dbReference type="EMBL" id="CP058561">
    <property type="protein sequence ID" value="QUH31261.1"/>
    <property type="molecule type" value="Genomic_DNA"/>
</dbReference>
<keyword evidence="3" id="KW-0285">Flavoprotein</keyword>
<evidence type="ECO:0000313" key="6">
    <source>
        <dbReference type="EMBL" id="QUH31261.1"/>
    </source>
</evidence>
<dbReference type="CDD" id="cd04730">
    <property type="entry name" value="NPD_like"/>
    <property type="match status" value="1"/>
</dbReference>
<dbReference type="KEGG" id="vgu:HYG85_20970"/>
<protein>
    <recommendedName>
        <fullName evidence="2">Probable nitronate monooxygenase</fullName>
    </recommendedName>
</protein>
<evidence type="ECO:0000256" key="1">
    <source>
        <dbReference type="ARBA" id="ARBA00003535"/>
    </source>
</evidence>
<dbReference type="Gene3D" id="3.20.20.70">
    <property type="entry name" value="Aldolase class I"/>
    <property type="match status" value="1"/>
</dbReference>
<dbReference type="InterPro" id="IPR013785">
    <property type="entry name" value="Aldolase_TIM"/>
</dbReference>
<evidence type="ECO:0000256" key="3">
    <source>
        <dbReference type="ARBA" id="ARBA00022630"/>
    </source>
</evidence>
<dbReference type="PANTHER" id="PTHR32332">
    <property type="entry name" value="2-NITROPROPANE DIOXYGENASE"/>
    <property type="match status" value="1"/>
</dbReference>
<keyword evidence="5" id="KW-0560">Oxidoreductase</keyword>
<dbReference type="SUPFAM" id="SSF51412">
    <property type="entry name" value="Inosine monophosphate dehydrogenase (IMPDH)"/>
    <property type="match status" value="1"/>
</dbReference>
<dbReference type="GO" id="GO:0018580">
    <property type="term" value="F:nitronate monooxygenase activity"/>
    <property type="evidence" value="ECO:0007669"/>
    <property type="project" value="InterPro"/>
</dbReference>
<keyword evidence="6" id="KW-0503">Monooxygenase</keyword>
<evidence type="ECO:0000313" key="7">
    <source>
        <dbReference type="Proteomes" id="UP000677305"/>
    </source>
</evidence>
<evidence type="ECO:0000256" key="2">
    <source>
        <dbReference type="ARBA" id="ARBA00013457"/>
    </source>
</evidence>
<evidence type="ECO:0000256" key="4">
    <source>
        <dbReference type="ARBA" id="ARBA00022643"/>
    </source>
</evidence>
<sequence length="353" mass="37889">MNIPKLKIGDLNIKLPIIQGGMGIGVSKANLASAVANEGGIGVISGVQIGYAEPDFLTNTLEANVRALKKEIKKARKLSPKGIIGVNLMVAMTNYKEYVKTAINEKIDIIISGAGLPMELPKIVKGSPTKIIPIVSSSKAARIILKQWEKCNRLPDAIIVEGAKAGGHLGFKAKDLISNTCKSLEEIVKNVIGMVSPYEEKYNKNIPVIAAGGIIDGNDIGKILSAGAQGVQMGTRFVATEECDACDSFKEAYINSTKDDICLIKSPVGLPGRAINNNFICKTQKGKIPIKKCFACLHTCNPGETPYCISEALINSVQGREGLVFSGSRANEIKDIISVKELMDKLKNEIDMY</sequence>
<comment type="function">
    <text evidence="1">Nitronate monooxygenase that uses molecular oxygen to catalyze the oxidative denitrification of alkyl nitronates. Acts on propionate 3-nitronate (P3N), the presumed physiological substrate. Probably functions in the detoxification of P3N, a metabolic poison produced by plants and fungi as a defense mechanism.</text>
</comment>
<keyword evidence="4" id="KW-0288">FMN</keyword>
<organism evidence="6 7">
    <name type="scientific">Vallitalea guaymasensis</name>
    <dbReference type="NCBI Taxonomy" id="1185412"/>
    <lineage>
        <taxon>Bacteria</taxon>
        <taxon>Bacillati</taxon>
        <taxon>Bacillota</taxon>
        <taxon>Clostridia</taxon>
        <taxon>Lachnospirales</taxon>
        <taxon>Vallitaleaceae</taxon>
        <taxon>Vallitalea</taxon>
    </lineage>
</organism>
<gene>
    <name evidence="6" type="ORF">HYG85_20970</name>
</gene>
<name>A0A8J8ME38_9FIRM</name>
<dbReference type="RefSeq" id="WP_212691323.1">
    <property type="nucleotide sequence ID" value="NZ_CP058561.1"/>
</dbReference>
<keyword evidence="7" id="KW-1185">Reference proteome</keyword>
<dbReference type="Pfam" id="PF03060">
    <property type="entry name" value="NMO"/>
    <property type="match status" value="1"/>
</dbReference>
<proteinExistence type="predicted"/>
<dbReference type="PANTHER" id="PTHR32332:SF18">
    <property type="entry name" value="2-NITROPROPANE DIOXYGENASE"/>
    <property type="match status" value="1"/>
</dbReference>
<dbReference type="Proteomes" id="UP000677305">
    <property type="component" value="Chromosome"/>
</dbReference>
<reference evidence="6 7" key="1">
    <citation type="submission" date="2020-07" db="EMBL/GenBank/DDBJ databases">
        <title>Vallitalea guaymasensis genome.</title>
        <authorList>
            <person name="Postec A."/>
        </authorList>
    </citation>
    <scope>NUCLEOTIDE SEQUENCE [LARGE SCALE GENOMIC DNA]</scope>
    <source>
        <strain evidence="6 7">Ra1766G1</strain>
    </source>
</reference>
<accession>A0A8J8ME38</accession>
<evidence type="ECO:0000256" key="5">
    <source>
        <dbReference type="ARBA" id="ARBA00023002"/>
    </source>
</evidence>
<dbReference type="InterPro" id="IPR004136">
    <property type="entry name" value="NMO"/>
</dbReference>
<dbReference type="AlphaFoldDB" id="A0A8J8ME38"/>